<feature type="compositionally biased region" description="Low complexity" evidence="1">
    <location>
        <begin position="49"/>
        <end position="64"/>
    </location>
</feature>
<proteinExistence type="predicted"/>
<evidence type="ECO:0000313" key="2">
    <source>
        <dbReference type="EMBL" id="OLP97626.1"/>
    </source>
</evidence>
<evidence type="ECO:0000313" key="3">
    <source>
        <dbReference type="Proteomes" id="UP000186817"/>
    </source>
</evidence>
<gene>
    <name evidence="2" type="ORF">AK812_SmicGene20006</name>
</gene>
<reference evidence="2 3" key="1">
    <citation type="submission" date="2016-02" db="EMBL/GenBank/DDBJ databases">
        <title>Genome analysis of coral dinoflagellate symbionts highlights evolutionary adaptations to a symbiotic lifestyle.</title>
        <authorList>
            <person name="Aranda M."/>
            <person name="Li Y."/>
            <person name="Liew Y.J."/>
            <person name="Baumgarten S."/>
            <person name="Simakov O."/>
            <person name="Wilson M."/>
            <person name="Piel J."/>
            <person name="Ashoor H."/>
            <person name="Bougouffa S."/>
            <person name="Bajic V.B."/>
            <person name="Ryu T."/>
            <person name="Ravasi T."/>
            <person name="Bayer T."/>
            <person name="Micklem G."/>
            <person name="Kim H."/>
            <person name="Bhak J."/>
            <person name="Lajeunesse T.C."/>
            <person name="Voolstra C.R."/>
        </authorList>
    </citation>
    <scope>NUCLEOTIDE SEQUENCE [LARGE SCALE GENOMIC DNA]</scope>
    <source>
        <strain evidence="2 3">CCMP2467</strain>
    </source>
</reference>
<name>A0A1Q9DR25_SYMMI</name>
<sequence length="284" mass="31718">MLVSAMKALSVLGVSGCAERDKDFEEVPGRYHVEKPSRSMTTPSGAPVSAFSGKTSSSSSAFQRSRSRHLPADHWLQDYERLAHRPEDLDLLATYLQLAEVPESFGSPKTAKLLLTMLRFLHSLDIPLKDICCLLAHASVYFKRIYAVVGHNMNRDEVANVLVLLAFLAHCHIHDETCQLKVWHRYLFKGYCNLPMLSKATMELMKRLQYKLRVDDETLESSLKSFSKVVQWPVEEAFASGQGLLVAPFARSKFHAAGRVGLQLCPGVLLNKAEGDSGRRVMLG</sequence>
<feature type="region of interest" description="Disordered" evidence="1">
    <location>
        <begin position="31"/>
        <end position="65"/>
    </location>
</feature>
<protein>
    <submittedName>
        <fullName evidence="2">Uncharacterized protein</fullName>
    </submittedName>
</protein>
<dbReference type="Proteomes" id="UP000186817">
    <property type="component" value="Unassembled WGS sequence"/>
</dbReference>
<comment type="caution">
    <text evidence="2">The sequence shown here is derived from an EMBL/GenBank/DDBJ whole genome shotgun (WGS) entry which is preliminary data.</text>
</comment>
<dbReference type="EMBL" id="LSRX01000426">
    <property type="protein sequence ID" value="OLP97626.1"/>
    <property type="molecule type" value="Genomic_DNA"/>
</dbReference>
<organism evidence="2 3">
    <name type="scientific">Symbiodinium microadriaticum</name>
    <name type="common">Dinoflagellate</name>
    <name type="synonym">Zooxanthella microadriatica</name>
    <dbReference type="NCBI Taxonomy" id="2951"/>
    <lineage>
        <taxon>Eukaryota</taxon>
        <taxon>Sar</taxon>
        <taxon>Alveolata</taxon>
        <taxon>Dinophyceae</taxon>
        <taxon>Suessiales</taxon>
        <taxon>Symbiodiniaceae</taxon>
        <taxon>Symbiodinium</taxon>
    </lineage>
</organism>
<accession>A0A1Q9DR25</accession>
<dbReference type="OrthoDB" id="2121326at2759"/>
<evidence type="ECO:0000256" key="1">
    <source>
        <dbReference type="SAM" id="MobiDB-lite"/>
    </source>
</evidence>
<keyword evidence="3" id="KW-1185">Reference proteome</keyword>
<dbReference type="AlphaFoldDB" id="A0A1Q9DR25"/>